<name>A0A6A6H8T0_VIRVR</name>
<feature type="region of interest" description="Disordered" evidence="5">
    <location>
        <begin position="82"/>
        <end position="164"/>
    </location>
</feature>
<feature type="compositionally biased region" description="Basic and acidic residues" evidence="5">
    <location>
        <begin position="473"/>
        <end position="508"/>
    </location>
</feature>
<dbReference type="AlphaFoldDB" id="A0A6A6H8T0"/>
<feature type="compositionally biased region" description="Polar residues" evidence="5">
    <location>
        <begin position="95"/>
        <end position="117"/>
    </location>
</feature>
<keyword evidence="3" id="KW-0963">Cytoplasm</keyword>
<evidence type="ECO:0000256" key="2">
    <source>
        <dbReference type="ARBA" id="ARBA00004496"/>
    </source>
</evidence>
<feature type="region of interest" description="Disordered" evidence="5">
    <location>
        <begin position="1"/>
        <end position="42"/>
    </location>
</feature>
<feature type="compositionally biased region" description="Basic and acidic residues" evidence="5">
    <location>
        <begin position="9"/>
        <end position="35"/>
    </location>
</feature>
<accession>A0A6A6H8T0</accession>
<dbReference type="PANTHER" id="PTHR31250:SF27">
    <property type="entry name" value="IQ DOMAIN-CONTAINING PROTEIN IQM5"/>
    <property type="match status" value="1"/>
</dbReference>
<evidence type="ECO:0008006" key="8">
    <source>
        <dbReference type="Google" id="ProtNLM"/>
    </source>
</evidence>
<feature type="compositionally biased region" description="Basic and acidic residues" evidence="5">
    <location>
        <begin position="525"/>
        <end position="540"/>
    </location>
</feature>
<feature type="region of interest" description="Disordered" evidence="5">
    <location>
        <begin position="473"/>
        <end position="553"/>
    </location>
</feature>
<organism evidence="6 7">
    <name type="scientific">Viridothelium virens</name>
    <name type="common">Speckled blister lichen</name>
    <name type="synonym">Trypethelium virens</name>
    <dbReference type="NCBI Taxonomy" id="1048519"/>
    <lineage>
        <taxon>Eukaryota</taxon>
        <taxon>Fungi</taxon>
        <taxon>Dikarya</taxon>
        <taxon>Ascomycota</taxon>
        <taxon>Pezizomycotina</taxon>
        <taxon>Dothideomycetes</taxon>
        <taxon>Dothideomycetes incertae sedis</taxon>
        <taxon>Trypetheliales</taxon>
        <taxon>Trypetheliaceae</taxon>
        <taxon>Viridothelium</taxon>
    </lineage>
</organism>
<keyword evidence="7" id="KW-1185">Reference proteome</keyword>
<gene>
    <name evidence="6" type="ORF">EV356DRAFT_446679</name>
</gene>
<dbReference type="PROSITE" id="PS50096">
    <property type="entry name" value="IQ"/>
    <property type="match status" value="1"/>
</dbReference>
<dbReference type="PANTHER" id="PTHR31250">
    <property type="entry name" value="IQ DOMAIN-CONTAINING PROTEIN IQM3"/>
    <property type="match status" value="1"/>
</dbReference>
<comment type="subcellular location">
    <subcellularLocation>
        <location evidence="2">Cytoplasm</location>
    </subcellularLocation>
    <subcellularLocation>
        <location evidence="1">Nucleus</location>
    </subcellularLocation>
</comment>
<evidence type="ECO:0000256" key="3">
    <source>
        <dbReference type="ARBA" id="ARBA00022490"/>
    </source>
</evidence>
<dbReference type="GO" id="GO:0005634">
    <property type="term" value="C:nucleus"/>
    <property type="evidence" value="ECO:0007669"/>
    <property type="project" value="UniProtKB-SubCell"/>
</dbReference>
<dbReference type="OrthoDB" id="7344096at2759"/>
<sequence length="553" mass="63597">MADSLKTPTAEELREIAAKQDARRREIEDARRAKEDGEEEQAAEMIQRNYRGYRARRQLKGMGLDSSTRWIEVRISAQYRSRIQPKSTRKHAAVSPSTIADKSSPDPSQRYRSSSDALQHWKKATTIAKHAGSDDTSDTSGEEGMTESQLQEHRSKKRERKREREKWAKMMDLQYFLEMVDQKHRYGSNLRAYHAEWKKADTNENFFYWLDEGAGRNVELPTVSRERLDREQVRYLSREERQQYLVSVNKEGLLCWAKNGERISTTVDFKDSVHGIVDKNDSTPTYREATGENHPDSSDDEDTESEAGSSVVSHEGDHYVNHELEEAKGLHKVQHVSASTIMNHLLRKSVKPNSWIFVADTSFRLYVGIKQSGAFQHSSFLQGQRLLAAGLIKIKSGQLRRLSPLSGHYRPPTSNFRAFVHALKEEGVDMSHVSISRSYAILVGLEAYVKTRKKVKHGVSKIEEKKEEVLHPEEVAKQREKERDKTKSAEKERKVLEEKRKKDEEEKRKRSWSVRLKNRLGIGGEKSKDEGPVRIDKKEGEDIEDGIAPDGKR</sequence>
<feature type="region of interest" description="Disordered" evidence="5">
    <location>
        <begin position="278"/>
        <end position="313"/>
    </location>
</feature>
<dbReference type="Proteomes" id="UP000800092">
    <property type="component" value="Unassembled WGS sequence"/>
</dbReference>
<dbReference type="GO" id="GO:0005737">
    <property type="term" value="C:cytoplasm"/>
    <property type="evidence" value="ECO:0007669"/>
    <property type="project" value="UniProtKB-SubCell"/>
</dbReference>
<evidence type="ECO:0000256" key="4">
    <source>
        <dbReference type="ARBA" id="ARBA00023242"/>
    </source>
</evidence>
<feature type="compositionally biased region" description="Acidic residues" evidence="5">
    <location>
        <begin position="135"/>
        <end position="145"/>
    </location>
</feature>
<dbReference type="SMART" id="SM00015">
    <property type="entry name" value="IQ"/>
    <property type="match status" value="1"/>
</dbReference>
<evidence type="ECO:0000256" key="5">
    <source>
        <dbReference type="SAM" id="MobiDB-lite"/>
    </source>
</evidence>
<dbReference type="InterPro" id="IPR000048">
    <property type="entry name" value="IQ_motif_EF-hand-BS"/>
</dbReference>
<evidence type="ECO:0000256" key="1">
    <source>
        <dbReference type="ARBA" id="ARBA00004123"/>
    </source>
</evidence>
<dbReference type="InterPro" id="IPR044159">
    <property type="entry name" value="IQM"/>
</dbReference>
<dbReference type="EMBL" id="ML991798">
    <property type="protein sequence ID" value="KAF2234422.1"/>
    <property type="molecule type" value="Genomic_DNA"/>
</dbReference>
<keyword evidence="4" id="KW-0539">Nucleus</keyword>
<evidence type="ECO:0000313" key="6">
    <source>
        <dbReference type="EMBL" id="KAF2234422.1"/>
    </source>
</evidence>
<reference evidence="6" key="1">
    <citation type="journal article" date="2020" name="Stud. Mycol.">
        <title>101 Dothideomycetes genomes: a test case for predicting lifestyles and emergence of pathogens.</title>
        <authorList>
            <person name="Haridas S."/>
            <person name="Albert R."/>
            <person name="Binder M."/>
            <person name="Bloem J."/>
            <person name="Labutti K."/>
            <person name="Salamov A."/>
            <person name="Andreopoulos B."/>
            <person name="Baker S."/>
            <person name="Barry K."/>
            <person name="Bills G."/>
            <person name="Bluhm B."/>
            <person name="Cannon C."/>
            <person name="Castanera R."/>
            <person name="Culley D."/>
            <person name="Daum C."/>
            <person name="Ezra D."/>
            <person name="Gonzalez J."/>
            <person name="Henrissat B."/>
            <person name="Kuo A."/>
            <person name="Liang C."/>
            <person name="Lipzen A."/>
            <person name="Lutzoni F."/>
            <person name="Magnuson J."/>
            <person name="Mondo S."/>
            <person name="Nolan M."/>
            <person name="Ohm R."/>
            <person name="Pangilinan J."/>
            <person name="Park H.-J."/>
            <person name="Ramirez L."/>
            <person name="Alfaro M."/>
            <person name="Sun H."/>
            <person name="Tritt A."/>
            <person name="Yoshinaga Y."/>
            <person name="Zwiers L.-H."/>
            <person name="Turgeon B."/>
            <person name="Goodwin S."/>
            <person name="Spatafora J."/>
            <person name="Crous P."/>
            <person name="Grigoriev I."/>
        </authorList>
    </citation>
    <scope>NUCLEOTIDE SEQUENCE</scope>
    <source>
        <strain evidence="6">Tuck. ex Michener</strain>
    </source>
</reference>
<evidence type="ECO:0000313" key="7">
    <source>
        <dbReference type="Proteomes" id="UP000800092"/>
    </source>
</evidence>
<proteinExistence type="predicted"/>
<protein>
    <recommendedName>
        <fullName evidence="8">IQ calmodulin-binding motif protein</fullName>
    </recommendedName>
</protein>
<feature type="compositionally biased region" description="Basic residues" evidence="5">
    <location>
        <begin position="509"/>
        <end position="518"/>
    </location>
</feature>